<dbReference type="InterPro" id="IPR000182">
    <property type="entry name" value="GNAT_dom"/>
</dbReference>
<dbReference type="GO" id="GO:0005737">
    <property type="term" value="C:cytoplasm"/>
    <property type="evidence" value="ECO:0007669"/>
    <property type="project" value="TreeGrafter"/>
</dbReference>
<feature type="domain" description="N-acetyltransferase" evidence="1">
    <location>
        <begin position="18"/>
        <end position="185"/>
    </location>
</feature>
<protein>
    <submittedName>
        <fullName evidence="2">RimJ/RimL family protein N-acetyltransferase</fullName>
    </submittedName>
</protein>
<evidence type="ECO:0000259" key="1">
    <source>
        <dbReference type="PROSITE" id="PS51186"/>
    </source>
</evidence>
<dbReference type="GO" id="GO:1990189">
    <property type="term" value="F:protein N-terminal-serine acetyltransferase activity"/>
    <property type="evidence" value="ECO:0007669"/>
    <property type="project" value="TreeGrafter"/>
</dbReference>
<reference evidence="2 3" key="1">
    <citation type="submission" date="2020-08" db="EMBL/GenBank/DDBJ databases">
        <title>Sequencing the genomes of 1000 actinobacteria strains.</title>
        <authorList>
            <person name="Klenk H.-P."/>
        </authorList>
    </citation>
    <scope>NUCLEOTIDE SEQUENCE [LARGE SCALE GENOMIC DNA]</scope>
    <source>
        <strain evidence="2 3">DSM 102122</strain>
    </source>
</reference>
<evidence type="ECO:0000313" key="3">
    <source>
        <dbReference type="Proteomes" id="UP000542813"/>
    </source>
</evidence>
<dbReference type="InterPro" id="IPR016181">
    <property type="entry name" value="Acyl_CoA_acyltransferase"/>
</dbReference>
<evidence type="ECO:0000313" key="2">
    <source>
        <dbReference type="EMBL" id="MBB5789049.1"/>
    </source>
</evidence>
<dbReference type="Pfam" id="PF13302">
    <property type="entry name" value="Acetyltransf_3"/>
    <property type="match status" value="1"/>
</dbReference>
<gene>
    <name evidence="2" type="ORF">HD601_003624</name>
</gene>
<dbReference type="Gene3D" id="3.40.630.30">
    <property type="match status" value="1"/>
</dbReference>
<sequence>MLIDHFPVYGIRVRTPRLELRLPAPEELAELAELAMDGIHGPDLMPFGTPWSELPPADRARRVMQRHWRTLAELKADAWALNLVVFLDGRPVGVQEIEADDFAIQRQVTSESWLGLRHQGRGIGTEMRAAMLHLAFAGLGADEAVSVGYMDNHASLRVSRKLGYAENGTSRGISRGKLALEQRFRLSREAWEQHRTVEATIEGLEPCLPLLGAEAAA</sequence>
<name>A0A7W9GS48_9ACTN</name>
<dbReference type="Proteomes" id="UP000542813">
    <property type="component" value="Unassembled WGS sequence"/>
</dbReference>
<dbReference type="SUPFAM" id="SSF55729">
    <property type="entry name" value="Acyl-CoA N-acyltransferases (Nat)"/>
    <property type="match status" value="1"/>
</dbReference>
<dbReference type="InterPro" id="IPR051908">
    <property type="entry name" value="Ribosomal_N-acetyltransferase"/>
</dbReference>
<dbReference type="EMBL" id="JACHMM010000001">
    <property type="protein sequence ID" value="MBB5789049.1"/>
    <property type="molecule type" value="Genomic_DNA"/>
</dbReference>
<keyword evidence="3" id="KW-1185">Reference proteome</keyword>
<dbReference type="GO" id="GO:0008999">
    <property type="term" value="F:protein-N-terminal-alanine acetyltransferase activity"/>
    <property type="evidence" value="ECO:0007669"/>
    <property type="project" value="TreeGrafter"/>
</dbReference>
<dbReference type="RefSeq" id="WP_184824145.1">
    <property type="nucleotide sequence ID" value="NZ_JACHMM010000001.1"/>
</dbReference>
<keyword evidence="2" id="KW-0808">Transferase</keyword>
<comment type="caution">
    <text evidence="2">The sequence shown here is derived from an EMBL/GenBank/DDBJ whole genome shotgun (WGS) entry which is preliminary data.</text>
</comment>
<dbReference type="PANTHER" id="PTHR43441:SF11">
    <property type="entry name" value="RIBOSOMAL-PROTEIN-SERINE ACETYLTRANSFERASE"/>
    <property type="match status" value="1"/>
</dbReference>
<dbReference type="PANTHER" id="PTHR43441">
    <property type="entry name" value="RIBOSOMAL-PROTEIN-SERINE ACETYLTRANSFERASE"/>
    <property type="match status" value="1"/>
</dbReference>
<dbReference type="PROSITE" id="PS51186">
    <property type="entry name" value="GNAT"/>
    <property type="match status" value="1"/>
</dbReference>
<organism evidence="2 3">
    <name type="scientific">Jiangella mangrovi</name>
    <dbReference type="NCBI Taxonomy" id="1524084"/>
    <lineage>
        <taxon>Bacteria</taxon>
        <taxon>Bacillati</taxon>
        <taxon>Actinomycetota</taxon>
        <taxon>Actinomycetes</taxon>
        <taxon>Jiangellales</taxon>
        <taxon>Jiangellaceae</taxon>
        <taxon>Jiangella</taxon>
    </lineage>
</organism>
<proteinExistence type="predicted"/>
<dbReference type="AlphaFoldDB" id="A0A7W9GS48"/>
<accession>A0A7W9GS48</accession>